<dbReference type="InterPro" id="IPR036097">
    <property type="entry name" value="HisK_dim/P_sf"/>
</dbReference>
<evidence type="ECO:0000256" key="2">
    <source>
        <dbReference type="ARBA" id="ARBA00012438"/>
    </source>
</evidence>
<dbReference type="SMART" id="SM00387">
    <property type="entry name" value="HATPase_c"/>
    <property type="match status" value="1"/>
</dbReference>
<protein>
    <recommendedName>
        <fullName evidence="2">histidine kinase</fullName>
        <ecNumber evidence="2">2.7.13.3</ecNumber>
    </recommendedName>
</protein>
<feature type="domain" description="PAC" evidence="11">
    <location>
        <begin position="86"/>
        <end position="137"/>
    </location>
</feature>
<dbReference type="SUPFAM" id="SSF55874">
    <property type="entry name" value="ATPase domain of HSP90 chaperone/DNA topoisomerase II/histidine kinase"/>
    <property type="match status" value="1"/>
</dbReference>
<dbReference type="InterPro" id="IPR001610">
    <property type="entry name" value="PAC"/>
</dbReference>
<dbReference type="GO" id="GO:0000155">
    <property type="term" value="F:phosphorelay sensor kinase activity"/>
    <property type="evidence" value="ECO:0007669"/>
    <property type="project" value="InterPro"/>
</dbReference>
<evidence type="ECO:0000256" key="5">
    <source>
        <dbReference type="ARBA" id="ARBA00022741"/>
    </source>
</evidence>
<dbReference type="Pfam" id="PF02518">
    <property type="entry name" value="HATPase_c"/>
    <property type="match status" value="1"/>
</dbReference>
<comment type="catalytic activity">
    <reaction evidence="1">
        <text>ATP + protein L-histidine = ADP + protein N-phospho-L-histidine.</text>
        <dbReference type="EC" id="2.7.13.3"/>
    </reaction>
</comment>
<accession>A0A942Z4U9</accession>
<dbReference type="Pfam" id="PF00989">
    <property type="entry name" value="PAS"/>
    <property type="match status" value="1"/>
</dbReference>
<evidence type="ECO:0000259" key="11">
    <source>
        <dbReference type="PROSITE" id="PS50113"/>
    </source>
</evidence>
<dbReference type="RefSeq" id="WP_213097701.1">
    <property type="nucleotide sequence ID" value="NZ_JAGYPN010000001.1"/>
</dbReference>
<dbReference type="AlphaFoldDB" id="A0A942Z4U9"/>
<keyword evidence="13" id="KW-1185">Reference proteome</keyword>
<sequence length="492" mass="56822">MLITTTPSENSLLHEIEMFRTYIHDSVDLFSSHSSDGRFVYVSPASQYLLGFESNELLGVSIYDLCHPEDSSKIESLCDRNLPQTERIFYRIRKKEGDYIWFETTRTLLVNKKDRDGFFCISRDVTALMVAEKALKENEERYRLLVENFQDTVGIVTVDGFWIHMNNTGRKLFGVTDNKEMIGKCLFHYIHPNEKKNATNEIVQYYRETTLECTLLRSDGQQKYVEIKFIPTLYRERETYQVVIRDLTERKKTEHMMQRAEQLHVVGQLAAGIAHEIRNPLTTIKGFTQLLIQDEPNKYLDVVMQEIERVEEIISDLLLLAKPPISTFEEVDMRKILNDTIKLFYSESLLHNIEIIQEIQLTNSIIKGEANKLKQVYINLIKNAIEAMPNGGKVLIKATNVNETVIITEVIDEGIGIPVDRIKRLGEPFYSTKEKGTGLGLMICDQIIKNHRGTFKVHSIENKGTIITIQLPKNMDMGKKNNLPIKRLKRKG</sequence>
<dbReference type="InterPro" id="IPR035965">
    <property type="entry name" value="PAS-like_dom_sf"/>
</dbReference>
<dbReference type="CDD" id="cd00082">
    <property type="entry name" value="HisKA"/>
    <property type="match status" value="1"/>
</dbReference>
<dbReference type="PANTHER" id="PTHR43065">
    <property type="entry name" value="SENSOR HISTIDINE KINASE"/>
    <property type="match status" value="1"/>
</dbReference>
<dbReference type="EC" id="2.7.13.3" evidence="2"/>
<dbReference type="CDD" id="cd00075">
    <property type="entry name" value="HATPase"/>
    <property type="match status" value="1"/>
</dbReference>
<feature type="domain" description="PAC" evidence="11">
    <location>
        <begin position="209"/>
        <end position="259"/>
    </location>
</feature>
<dbReference type="InterPro" id="IPR004358">
    <property type="entry name" value="Sig_transdc_His_kin-like_C"/>
</dbReference>
<evidence type="ECO:0000256" key="1">
    <source>
        <dbReference type="ARBA" id="ARBA00000085"/>
    </source>
</evidence>
<keyword evidence="8" id="KW-0902">Two-component regulatory system</keyword>
<dbReference type="InterPro" id="IPR003661">
    <property type="entry name" value="HisK_dim/P_dom"/>
</dbReference>
<dbReference type="SMART" id="SM00086">
    <property type="entry name" value="PAC"/>
    <property type="match status" value="2"/>
</dbReference>
<dbReference type="Gene3D" id="1.10.287.130">
    <property type="match status" value="1"/>
</dbReference>
<dbReference type="PROSITE" id="PS50109">
    <property type="entry name" value="HIS_KIN"/>
    <property type="match status" value="1"/>
</dbReference>
<dbReference type="PANTHER" id="PTHR43065:SF34">
    <property type="entry name" value="SPORULATION KINASE A"/>
    <property type="match status" value="1"/>
</dbReference>
<name>A0A942Z4U9_9BACI</name>
<keyword evidence="7" id="KW-0067">ATP-binding</keyword>
<comment type="caution">
    <text evidence="12">The sequence shown here is derived from an EMBL/GenBank/DDBJ whole genome shotgun (WGS) entry which is preliminary data.</text>
</comment>
<evidence type="ECO:0000313" key="12">
    <source>
        <dbReference type="EMBL" id="MBS4222780.1"/>
    </source>
</evidence>
<dbReference type="NCBIfam" id="TIGR00229">
    <property type="entry name" value="sensory_box"/>
    <property type="match status" value="2"/>
</dbReference>
<dbReference type="EMBL" id="JAGYPN010000001">
    <property type="protein sequence ID" value="MBS4222780.1"/>
    <property type="molecule type" value="Genomic_DNA"/>
</dbReference>
<keyword evidence="5" id="KW-0547">Nucleotide-binding</keyword>
<gene>
    <name evidence="12" type="ORF">KHA91_08400</name>
</gene>
<evidence type="ECO:0000256" key="6">
    <source>
        <dbReference type="ARBA" id="ARBA00022777"/>
    </source>
</evidence>
<dbReference type="InterPro" id="IPR036890">
    <property type="entry name" value="HATPase_C_sf"/>
</dbReference>
<dbReference type="Pfam" id="PF00512">
    <property type="entry name" value="HisKA"/>
    <property type="match status" value="1"/>
</dbReference>
<dbReference type="GO" id="GO:0005524">
    <property type="term" value="F:ATP binding"/>
    <property type="evidence" value="ECO:0007669"/>
    <property type="project" value="UniProtKB-KW"/>
</dbReference>
<dbReference type="CDD" id="cd00130">
    <property type="entry name" value="PAS"/>
    <property type="match status" value="2"/>
</dbReference>
<keyword evidence="4" id="KW-0808">Transferase</keyword>
<evidence type="ECO:0000256" key="8">
    <source>
        <dbReference type="ARBA" id="ARBA00023012"/>
    </source>
</evidence>
<dbReference type="Pfam" id="PF13426">
    <property type="entry name" value="PAS_9"/>
    <property type="match status" value="1"/>
</dbReference>
<evidence type="ECO:0000313" key="13">
    <source>
        <dbReference type="Proteomes" id="UP000676456"/>
    </source>
</evidence>
<dbReference type="InterPro" id="IPR005467">
    <property type="entry name" value="His_kinase_dom"/>
</dbReference>
<dbReference type="PROSITE" id="PS50113">
    <property type="entry name" value="PAC"/>
    <property type="match status" value="2"/>
</dbReference>
<reference evidence="12 13" key="1">
    <citation type="submission" date="2021-05" db="EMBL/GenBank/DDBJ databases">
        <title>Novel Bacillus species.</title>
        <authorList>
            <person name="Liu G."/>
        </authorList>
    </citation>
    <scope>NUCLEOTIDE SEQUENCE [LARGE SCALE GENOMIC DNA]</scope>
    <source>
        <strain evidence="12 13">FJAT-49682</strain>
    </source>
</reference>
<dbReference type="Proteomes" id="UP000676456">
    <property type="component" value="Unassembled WGS sequence"/>
</dbReference>
<dbReference type="SUPFAM" id="SSF55785">
    <property type="entry name" value="PYP-like sensor domain (PAS domain)"/>
    <property type="match status" value="2"/>
</dbReference>
<feature type="domain" description="PAS" evidence="10">
    <location>
        <begin position="138"/>
        <end position="209"/>
    </location>
</feature>
<evidence type="ECO:0000256" key="7">
    <source>
        <dbReference type="ARBA" id="ARBA00022840"/>
    </source>
</evidence>
<feature type="domain" description="Histidine kinase" evidence="9">
    <location>
        <begin position="272"/>
        <end position="475"/>
    </location>
</feature>
<dbReference type="Gene3D" id="3.30.565.10">
    <property type="entry name" value="Histidine kinase-like ATPase, C-terminal domain"/>
    <property type="match status" value="1"/>
</dbReference>
<evidence type="ECO:0000259" key="9">
    <source>
        <dbReference type="PROSITE" id="PS50109"/>
    </source>
</evidence>
<dbReference type="InterPro" id="IPR000700">
    <property type="entry name" value="PAS-assoc_C"/>
</dbReference>
<dbReference type="InterPro" id="IPR013767">
    <property type="entry name" value="PAS_fold"/>
</dbReference>
<keyword evidence="3" id="KW-0597">Phosphoprotein</keyword>
<organism evidence="12 13">
    <name type="scientific">Lederbergia citrea</name>
    <dbReference type="NCBI Taxonomy" id="2833581"/>
    <lineage>
        <taxon>Bacteria</taxon>
        <taxon>Bacillati</taxon>
        <taxon>Bacillota</taxon>
        <taxon>Bacilli</taxon>
        <taxon>Bacillales</taxon>
        <taxon>Bacillaceae</taxon>
        <taxon>Lederbergia</taxon>
    </lineage>
</organism>
<dbReference type="PROSITE" id="PS50112">
    <property type="entry name" value="PAS"/>
    <property type="match status" value="2"/>
</dbReference>
<dbReference type="InterPro" id="IPR000014">
    <property type="entry name" value="PAS"/>
</dbReference>
<dbReference type="PRINTS" id="PR00344">
    <property type="entry name" value="BCTRLSENSOR"/>
</dbReference>
<dbReference type="InterPro" id="IPR003594">
    <property type="entry name" value="HATPase_dom"/>
</dbReference>
<proteinExistence type="predicted"/>
<evidence type="ECO:0000259" key="10">
    <source>
        <dbReference type="PROSITE" id="PS50112"/>
    </source>
</evidence>
<dbReference type="SMART" id="SM00091">
    <property type="entry name" value="PAS"/>
    <property type="match status" value="2"/>
</dbReference>
<dbReference type="GO" id="GO:0006355">
    <property type="term" value="P:regulation of DNA-templated transcription"/>
    <property type="evidence" value="ECO:0007669"/>
    <property type="project" value="InterPro"/>
</dbReference>
<evidence type="ECO:0000256" key="4">
    <source>
        <dbReference type="ARBA" id="ARBA00022679"/>
    </source>
</evidence>
<dbReference type="SMART" id="SM00388">
    <property type="entry name" value="HisKA"/>
    <property type="match status" value="1"/>
</dbReference>
<dbReference type="Gene3D" id="3.30.450.20">
    <property type="entry name" value="PAS domain"/>
    <property type="match status" value="2"/>
</dbReference>
<evidence type="ECO:0000256" key="3">
    <source>
        <dbReference type="ARBA" id="ARBA00022553"/>
    </source>
</evidence>
<dbReference type="SUPFAM" id="SSF47384">
    <property type="entry name" value="Homodimeric domain of signal transducing histidine kinase"/>
    <property type="match status" value="1"/>
</dbReference>
<feature type="domain" description="PAS" evidence="10">
    <location>
        <begin position="15"/>
        <end position="85"/>
    </location>
</feature>
<keyword evidence="6" id="KW-0418">Kinase</keyword>